<sequence length="249" mass="27744">MRSFYALFAIISLTTGFCISKPSRITKPGKKTILLPPYQVTAEPAVFETSFFPNAQVRRDSLTINLTPDFLGNLPVPSGRIIATDPVSMRTTAFTTKFPRGRFPVELAVAHFNEDERVAFARIVFSAQPVARWEMALLRGQKPLAIHDSAYYGYPVDGGTGLFIDARHMMGLKNYLNNQGAYEELFIKGFELSPSGQSYRTGFLIAAHSDTLATFSTGWGDGFYATYVGFDAQNHPCRLLTDFQVISWQ</sequence>
<proteinExistence type="predicted"/>
<dbReference type="RefSeq" id="WP_244715209.1">
    <property type="nucleotide sequence ID" value="NZ_CP095049.1"/>
</dbReference>
<dbReference type="EMBL" id="CP095049">
    <property type="protein sequence ID" value="UOQ51812.1"/>
    <property type="molecule type" value="Genomic_DNA"/>
</dbReference>
<evidence type="ECO:0000313" key="2">
    <source>
        <dbReference type="Proteomes" id="UP000831785"/>
    </source>
</evidence>
<gene>
    <name evidence="1" type="ORF">MUN80_18865</name>
</gene>
<dbReference type="Pfam" id="PF14025">
    <property type="entry name" value="DUF4241"/>
    <property type="match status" value="1"/>
</dbReference>
<accession>A0ABY4F728</accession>
<protein>
    <submittedName>
        <fullName evidence="1">DUF4241 domain-containing protein</fullName>
    </submittedName>
</protein>
<dbReference type="InterPro" id="IPR025335">
    <property type="entry name" value="DUF4241"/>
</dbReference>
<dbReference type="Proteomes" id="UP000831785">
    <property type="component" value="Chromosome"/>
</dbReference>
<keyword evidence="2" id="KW-1185">Reference proteome</keyword>
<evidence type="ECO:0000313" key="1">
    <source>
        <dbReference type="EMBL" id="UOQ51812.1"/>
    </source>
</evidence>
<name>A0ABY4F728_9BACT</name>
<reference evidence="1 2" key="1">
    <citation type="submission" date="2022-04" db="EMBL/GenBank/DDBJ databases">
        <title>Hymenobacter sp. isolated from the air.</title>
        <authorList>
            <person name="Won M."/>
            <person name="Lee C.-M."/>
            <person name="Woen H.-Y."/>
            <person name="Kwon S.-W."/>
        </authorList>
    </citation>
    <scope>NUCLEOTIDE SEQUENCE [LARGE SCALE GENOMIC DNA]</scope>
    <source>
        <strain evidence="2">5116 S-27</strain>
    </source>
</reference>
<organism evidence="1 2">
    <name type="scientific">Hymenobacter cellulosivorans</name>
    <dbReference type="NCBI Taxonomy" id="2932249"/>
    <lineage>
        <taxon>Bacteria</taxon>
        <taxon>Pseudomonadati</taxon>
        <taxon>Bacteroidota</taxon>
        <taxon>Cytophagia</taxon>
        <taxon>Cytophagales</taxon>
        <taxon>Hymenobacteraceae</taxon>
        <taxon>Hymenobacter</taxon>
    </lineage>
</organism>